<dbReference type="Proteomes" id="UP000008281">
    <property type="component" value="Unassembled WGS sequence"/>
</dbReference>
<dbReference type="PANTHER" id="PTHR35366:SF3">
    <property type="entry name" value="CW-TYPE DOMAIN-CONTAINING PROTEIN"/>
    <property type="match status" value="1"/>
</dbReference>
<keyword evidence="2" id="KW-0812">Transmembrane</keyword>
<evidence type="ECO:0000256" key="1">
    <source>
        <dbReference type="SAM" id="MobiDB-lite"/>
    </source>
</evidence>
<proteinExistence type="predicted"/>
<feature type="region of interest" description="Disordered" evidence="1">
    <location>
        <begin position="402"/>
        <end position="451"/>
    </location>
</feature>
<sequence>MPIFWSELPENFRKNVVEHLDLMSRHSLKSTSTSNRFLVNSVVFSVPRVRFGYKEGRCLIMIYTGIETFLRMEFSKCTDGTVIHRSESSWDPSEISTKSHASTDALHLSISILKSLLANQSILIGALELEMEKKTGGHQEVIRHFSPMTSTSTTKFRIRKLVFVHNAFGGCEKRIGTAICEMEDLVGMERICLMISSKKLGVTRSFVQREKAWNGKSMVLNELCMRSDIREVMHFFKKSSDRMTDATADESPLNTFVQSYEPPRPSQKWNFERIDKHKYILRTTKTPCGEWSHVLRERDEKGHMPFFESEKCGMGYLCRTCSDPFDYWYHQNLSHRVLHEPFWNGVIDLMPDFEKECEKLRIHLEKNEKERIQKAQKGSKRIPKVKKSWGFKVTSSLEILMMPSTTTKKNREKKNKKKMKKMEKKAQKKADIQNSEDVTSPPESEYQEEAEYAESFHSDCSECLAARLRAASEDVEDSEFCQNQCPPGCTDCLADSEAPEDVEDSEFCQNQCPPGCTDCLADSEAPEDVEDSESPEFAEDVGGGGCGPDCQECMRVNSGSAVDPEDPENPEDVTPSEDIALVEISKPVVSQEAPEAPEDVVGCGPDCQECMRMNSVNSEDVASSEEVVPDALVEISKPVIWDSAPSNELAFEWGPSFDVPQPLSFVQGPTANLVPDDVDSEALEYSEDVSEDVKIEISKNFDFRFIPILVFCAVFLICVYFCVRFVILT</sequence>
<keyword evidence="2" id="KW-0472">Membrane</keyword>
<organism evidence="5">
    <name type="scientific">Caenorhabditis remanei</name>
    <name type="common">Caenorhabditis vulgaris</name>
    <dbReference type="NCBI Taxonomy" id="31234"/>
    <lineage>
        <taxon>Eukaryota</taxon>
        <taxon>Metazoa</taxon>
        <taxon>Ecdysozoa</taxon>
        <taxon>Nematoda</taxon>
        <taxon>Chromadorea</taxon>
        <taxon>Rhabditida</taxon>
        <taxon>Rhabditina</taxon>
        <taxon>Rhabditomorpha</taxon>
        <taxon>Rhabditoidea</taxon>
        <taxon>Rhabditidae</taxon>
        <taxon>Peloderinae</taxon>
        <taxon>Caenorhabditis</taxon>
    </lineage>
</organism>
<name>E3N8I5_CAERE</name>
<dbReference type="eggNOG" id="ENOG502TI42">
    <property type="taxonomic scope" value="Eukaryota"/>
</dbReference>
<accession>E3N8I5</accession>
<dbReference type="PANTHER" id="PTHR35366">
    <property type="entry name" value="PROTEIN CBG18620"/>
    <property type="match status" value="1"/>
</dbReference>
<feature type="compositionally biased region" description="Basic residues" evidence="1">
    <location>
        <begin position="408"/>
        <end position="423"/>
    </location>
</feature>
<dbReference type="Pfam" id="PF00646">
    <property type="entry name" value="F-box"/>
    <property type="match status" value="1"/>
</dbReference>
<feature type="domain" description="F-box" evidence="3">
    <location>
        <begin position="5"/>
        <end position="44"/>
    </location>
</feature>
<feature type="region of interest" description="Disordered" evidence="1">
    <location>
        <begin position="522"/>
        <end position="543"/>
    </location>
</feature>
<evidence type="ECO:0000259" key="3">
    <source>
        <dbReference type="Pfam" id="PF00646"/>
    </source>
</evidence>
<dbReference type="AlphaFoldDB" id="E3N8I5"/>
<dbReference type="InterPro" id="IPR001810">
    <property type="entry name" value="F-box_dom"/>
</dbReference>
<gene>
    <name evidence="4" type="ORF">CRE_18152</name>
</gene>
<dbReference type="HOGENOM" id="CLU_380021_0_0_1"/>
<keyword evidence="2" id="KW-1133">Transmembrane helix</keyword>
<reference evidence="4" key="1">
    <citation type="submission" date="2007-07" db="EMBL/GenBank/DDBJ databases">
        <title>PCAP assembly of the Caenorhabditis remanei genome.</title>
        <authorList>
            <consortium name="The Caenorhabditis remanei Sequencing Consortium"/>
            <person name="Wilson R.K."/>
        </authorList>
    </citation>
    <scope>NUCLEOTIDE SEQUENCE [LARGE SCALE GENOMIC DNA]</scope>
    <source>
        <strain evidence="4">PB4641</strain>
    </source>
</reference>
<evidence type="ECO:0000256" key="2">
    <source>
        <dbReference type="SAM" id="Phobius"/>
    </source>
</evidence>
<dbReference type="OrthoDB" id="5824619at2759"/>
<protein>
    <recommendedName>
        <fullName evidence="3">F-box domain-containing protein</fullName>
    </recommendedName>
</protein>
<feature type="transmembrane region" description="Helical" evidence="2">
    <location>
        <begin position="705"/>
        <end position="727"/>
    </location>
</feature>
<feature type="compositionally biased region" description="Acidic residues" evidence="1">
    <location>
        <begin position="524"/>
        <end position="539"/>
    </location>
</feature>
<dbReference type="InParanoid" id="E3N8I5"/>
<keyword evidence="5" id="KW-1185">Reference proteome</keyword>
<dbReference type="EMBL" id="DS268557">
    <property type="protein sequence ID" value="EFO89518.1"/>
    <property type="molecule type" value="Genomic_DNA"/>
</dbReference>
<evidence type="ECO:0000313" key="4">
    <source>
        <dbReference type="EMBL" id="EFO89518.1"/>
    </source>
</evidence>
<evidence type="ECO:0000313" key="5">
    <source>
        <dbReference type="Proteomes" id="UP000008281"/>
    </source>
</evidence>